<evidence type="ECO:0000256" key="6">
    <source>
        <dbReference type="ARBA" id="ARBA00022741"/>
    </source>
</evidence>
<proteinExistence type="predicted"/>
<dbReference type="PROSITE" id="PS50927">
    <property type="entry name" value="BULB_LECTIN"/>
    <property type="match status" value="1"/>
</dbReference>
<evidence type="ECO:0000256" key="13">
    <source>
        <dbReference type="ARBA" id="ARBA00048679"/>
    </source>
</evidence>
<dbReference type="Pfam" id="PF08276">
    <property type="entry name" value="PAN_2"/>
    <property type="match status" value="1"/>
</dbReference>
<evidence type="ECO:0000256" key="11">
    <source>
        <dbReference type="ARBA" id="ARBA00023180"/>
    </source>
</evidence>
<feature type="domain" description="Bulb-type lectin" evidence="19">
    <location>
        <begin position="26"/>
        <end position="147"/>
    </location>
</feature>
<evidence type="ECO:0000256" key="2">
    <source>
        <dbReference type="ARBA" id="ARBA00022527"/>
    </source>
</evidence>
<dbReference type="EC" id="2.7.11.1" evidence="1"/>
<keyword evidence="5 16" id="KW-0732">Signal</keyword>
<organism evidence="21 22">
    <name type="scientific">Ficus carica</name>
    <name type="common">Common fig</name>
    <dbReference type="NCBI Taxonomy" id="3494"/>
    <lineage>
        <taxon>Eukaryota</taxon>
        <taxon>Viridiplantae</taxon>
        <taxon>Streptophyta</taxon>
        <taxon>Embryophyta</taxon>
        <taxon>Tracheophyta</taxon>
        <taxon>Spermatophyta</taxon>
        <taxon>Magnoliopsida</taxon>
        <taxon>eudicotyledons</taxon>
        <taxon>Gunneridae</taxon>
        <taxon>Pentapetalae</taxon>
        <taxon>rosids</taxon>
        <taxon>fabids</taxon>
        <taxon>Rosales</taxon>
        <taxon>Moraceae</taxon>
        <taxon>Ficeae</taxon>
        <taxon>Ficus</taxon>
    </lineage>
</organism>
<dbReference type="GO" id="GO:0005524">
    <property type="term" value="F:ATP binding"/>
    <property type="evidence" value="ECO:0007669"/>
    <property type="project" value="UniProtKB-KW"/>
</dbReference>
<comment type="catalytic activity">
    <reaction evidence="13">
        <text>L-seryl-[protein] + ATP = O-phospho-L-seryl-[protein] + ADP + H(+)</text>
        <dbReference type="Rhea" id="RHEA:17989"/>
        <dbReference type="Rhea" id="RHEA-COMP:9863"/>
        <dbReference type="Rhea" id="RHEA-COMP:11604"/>
        <dbReference type="ChEBI" id="CHEBI:15378"/>
        <dbReference type="ChEBI" id="CHEBI:29999"/>
        <dbReference type="ChEBI" id="CHEBI:30616"/>
        <dbReference type="ChEBI" id="CHEBI:83421"/>
        <dbReference type="ChEBI" id="CHEBI:456216"/>
        <dbReference type="EC" id="2.7.11.1"/>
    </reaction>
</comment>
<keyword evidence="22" id="KW-1185">Reference proteome</keyword>
<sequence>MGVFSFMFVVTSIFLFFFCRTVSLEVDKIGPFHSLSDGETLVSKAGDFEFGFFSPGKSKNRFLGIWYKKIPVQTAVWVANRCSPINDSSGLLRINRRGNLVLLYQNKSVFWSTNSSKQAHKPVVQLLDLGNLVLKDEIERNPDTYLWQSFDHPSDTLLPGMKLGWDLKTGLNRFLSSWKSANDPCHGDLSYGIELEPNTTCPEVYIRKGAKKLYRSGAWNGLRFSGVPELKTNLVYDFKYVHNNDEVYYTYHLKVSLIVSRIVLNQTTNRRQRLAWVDPDRTWTLYSSAPGDDCDNYGLCGGNGNCTMENYKPLCQCLEGFKPKSHEKWRLSDWSEGCVRENLLNCRKSDGDEFVKLGGLKLPETTNSWVNTSMSLNECRAKCLSNCSCTAYTNFDIRGQGSGCIIWFGDLFDIRQLSSDGQDLFIRMPASKPSMPRNGDGKVVAVIAVATVGVISGMVLVYCLCTRTSSKDHEESYWDNGQKKEDLELPLFDFAMIANATNNFAANNKLGQRGFGHVYKETLVDGQEIAVKRLSRCSSQGMNEFKNEVILIVKLQHRNLVKLLGCCIQSEE</sequence>
<feature type="domain" description="EGF-like" evidence="18">
    <location>
        <begin position="290"/>
        <end position="327"/>
    </location>
</feature>
<dbReference type="PANTHER" id="PTHR32444:SF234">
    <property type="entry name" value="RECEPTOR-LIKE SERINE_THREONINE-PROTEIN KINASE"/>
    <property type="match status" value="1"/>
</dbReference>
<evidence type="ECO:0000259" key="18">
    <source>
        <dbReference type="PROSITE" id="PS50026"/>
    </source>
</evidence>
<keyword evidence="15" id="KW-0812">Transmembrane</keyword>
<keyword evidence="10" id="KW-0675">Receptor</keyword>
<dbReference type="InterPro" id="IPR000719">
    <property type="entry name" value="Prot_kinase_dom"/>
</dbReference>
<dbReference type="Pfam" id="PF00954">
    <property type="entry name" value="S_locus_glycop"/>
    <property type="match status" value="1"/>
</dbReference>
<evidence type="ECO:0000259" key="17">
    <source>
        <dbReference type="PROSITE" id="PS50011"/>
    </source>
</evidence>
<evidence type="ECO:0000256" key="9">
    <source>
        <dbReference type="ARBA" id="ARBA00023157"/>
    </source>
</evidence>
<dbReference type="FunFam" id="2.90.10.10:FF:000001">
    <property type="entry name" value="G-type lectin S-receptor-like serine/threonine-protein kinase"/>
    <property type="match status" value="1"/>
</dbReference>
<evidence type="ECO:0000259" key="20">
    <source>
        <dbReference type="PROSITE" id="PS50948"/>
    </source>
</evidence>
<feature type="domain" description="Apple" evidence="20">
    <location>
        <begin position="346"/>
        <end position="430"/>
    </location>
</feature>
<evidence type="ECO:0000256" key="16">
    <source>
        <dbReference type="SAM" id="SignalP"/>
    </source>
</evidence>
<dbReference type="InterPro" id="IPR001245">
    <property type="entry name" value="Ser-Thr/Tyr_kinase_cat_dom"/>
</dbReference>
<dbReference type="SUPFAM" id="SSF51110">
    <property type="entry name" value="alpha-D-mannose-specific plant lectins"/>
    <property type="match status" value="1"/>
</dbReference>
<dbReference type="CDD" id="cd00028">
    <property type="entry name" value="B_lectin"/>
    <property type="match status" value="1"/>
</dbReference>
<accession>A0AA88E7P8</accession>
<protein>
    <recommendedName>
        <fullName evidence="1">non-specific serine/threonine protein kinase</fullName>
        <ecNumber evidence="1">2.7.11.1</ecNumber>
    </recommendedName>
</protein>
<comment type="caution">
    <text evidence="14">Lacks conserved residue(s) required for the propagation of feature annotation.</text>
</comment>
<dbReference type="Gene3D" id="3.30.200.20">
    <property type="entry name" value="Phosphorylase Kinase, domain 1"/>
    <property type="match status" value="1"/>
</dbReference>
<dbReference type="SMART" id="SM00108">
    <property type="entry name" value="B_lectin"/>
    <property type="match status" value="1"/>
</dbReference>
<name>A0AA88E7P8_FICCA</name>
<dbReference type="InterPro" id="IPR003609">
    <property type="entry name" value="Pan_app"/>
</dbReference>
<comment type="caution">
    <text evidence="21">The sequence shown here is derived from an EMBL/GenBank/DDBJ whole genome shotgun (WGS) entry which is preliminary data.</text>
</comment>
<keyword evidence="11" id="KW-0325">Glycoprotein</keyword>
<evidence type="ECO:0000256" key="4">
    <source>
        <dbReference type="ARBA" id="ARBA00022679"/>
    </source>
</evidence>
<evidence type="ECO:0000256" key="1">
    <source>
        <dbReference type="ARBA" id="ARBA00012513"/>
    </source>
</evidence>
<keyword evidence="9" id="KW-1015">Disulfide bond</keyword>
<keyword evidence="6" id="KW-0547">Nucleotide-binding</keyword>
<dbReference type="FunFam" id="3.50.4.10:FF:000002">
    <property type="entry name" value="G-type lectin S-receptor-like serine/threonine-protein kinase"/>
    <property type="match status" value="1"/>
</dbReference>
<dbReference type="PROSITE" id="PS50948">
    <property type="entry name" value="PAN"/>
    <property type="match status" value="1"/>
</dbReference>
<dbReference type="Proteomes" id="UP001187192">
    <property type="component" value="Unassembled WGS sequence"/>
</dbReference>
<dbReference type="PROSITE" id="PS50026">
    <property type="entry name" value="EGF_3"/>
    <property type="match status" value="1"/>
</dbReference>
<evidence type="ECO:0000313" key="21">
    <source>
        <dbReference type="EMBL" id="GMN69642.1"/>
    </source>
</evidence>
<evidence type="ECO:0000256" key="7">
    <source>
        <dbReference type="ARBA" id="ARBA00022777"/>
    </source>
</evidence>
<evidence type="ECO:0000256" key="5">
    <source>
        <dbReference type="ARBA" id="ARBA00022729"/>
    </source>
</evidence>
<dbReference type="Pfam" id="PF07714">
    <property type="entry name" value="PK_Tyr_Ser-Thr"/>
    <property type="match status" value="1"/>
</dbReference>
<feature type="signal peptide" evidence="16">
    <location>
        <begin position="1"/>
        <end position="23"/>
    </location>
</feature>
<dbReference type="InterPro" id="IPR011009">
    <property type="entry name" value="Kinase-like_dom_sf"/>
</dbReference>
<keyword evidence="15" id="KW-1133">Transmembrane helix</keyword>
<dbReference type="Pfam" id="PF01453">
    <property type="entry name" value="B_lectin"/>
    <property type="match status" value="1"/>
</dbReference>
<keyword evidence="15" id="KW-0472">Membrane</keyword>
<dbReference type="GO" id="GO:0048544">
    <property type="term" value="P:recognition of pollen"/>
    <property type="evidence" value="ECO:0007669"/>
    <property type="project" value="InterPro"/>
</dbReference>
<dbReference type="InterPro" id="IPR000742">
    <property type="entry name" value="EGF"/>
</dbReference>
<keyword evidence="4" id="KW-0808">Transferase</keyword>
<dbReference type="Gene3D" id="3.50.4.10">
    <property type="entry name" value="Hepatocyte Growth Factor"/>
    <property type="match status" value="1"/>
</dbReference>
<dbReference type="AlphaFoldDB" id="A0AA88E7P8"/>
<comment type="catalytic activity">
    <reaction evidence="12">
        <text>L-threonyl-[protein] + ATP = O-phospho-L-threonyl-[protein] + ADP + H(+)</text>
        <dbReference type="Rhea" id="RHEA:46608"/>
        <dbReference type="Rhea" id="RHEA-COMP:11060"/>
        <dbReference type="Rhea" id="RHEA-COMP:11605"/>
        <dbReference type="ChEBI" id="CHEBI:15378"/>
        <dbReference type="ChEBI" id="CHEBI:30013"/>
        <dbReference type="ChEBI" id="CHEBI:30616"/>
        <dbReference type="ChEBI" id="CHEBI:61977"/>
        <dbReference type="ChEBI" id="CHEBI:456216"/>
        <dbReference type="EC" id="2.7.11.1"/>
    </reaction>
</comment>
<keyword evidence="2" id="KW-0723">Serine/threonine-protein kinase</keyword>
<evidence type="ECO:0000256" key="10">
    <source>
        <dbReference type="ARBA" id="ARBA00023170"/>
    </source>
</evidence>
<gene>
    <name evidence="21" type="ORF">TIFTF001_038690</name>
</gene>
<dbReference type="Gene3D" id="2.90.10.10">
    <property type="entry name" value="Bulb-type lectin domain"/>
    <property type="match status" value="1"/>
</dbReference>
<dbReference type="InterPro" id="IPR000858">
    <property type="entry name" value="S_locus_glycoprot_dom"/>
</dbReference>
<keyword evidence="14" id="KW-0245">EGF-like domain</keyword>
<feature type="domain" description="Protein kinase" evidence="17">
    <location>
        <begin position="504"/>
        <end position="572"/>
    </location>
</feature>
<evidence type="ECO:0000256" key="14">
    <source>
        <dbReference type="PROSITE-ProRule" id="PRU00076"/>
    </source>
</evidence>
<evidence type="ECO:0000313" key="22">
    <source>
        <dbReference type="Proteomes" id="UP001187192"/>
    </source>
</evidence>
<feature type="chain" id="PRO_5041646380" description="non-specific serine/threonine protein kinase" evidence="16">
    <location>
        <begin position="24"/>
        <end position="572"/>
    </location>
</feature>
<keyword evidence="8" id="KW-0067">ATP-binding</keyword>
<evidence type="ECO:0000256" key="8">
    <source>
        <dbReference type="ARBA" id="ARBA00022840"/>
    </source>
</evidence>
<evidence type="ECO:0000259" key="19">
    <source>
        <dbReference type="PROSITE" id="PS50927"/>
    </source>
</evidence>
<evidence type="ECO:0000256" key="3">
    <source>
        <dbReference type="ARBA" id="ARBA00022553"/>
    </source>
</evidence>
<feature type="non-terminal residue" evidence="21">
    <location>
        <position position="1"/>
    </location>
</feature>
<dbReference type="GO" id="GO:0004674">
    <property type="term" value="F:protein serine/threonine kinase activity"/>
    <property type="evidence" value="ECO:0007669"/>
    <property type="project" value="UniProtKB-KW"/>
</dbReference>
<evidence type="ECO:0000256" key="15">
    <source>
        <dbReference type="SAM" id="Phobius"/>
    </source>
</evidence>
<dbReference type="PROSITE" id="PS50011">
    <property type="entry name" value="PROTEIN_KINASE_DOM"/>
    <property type="match status" value="1"/>
</dbReference>
<keyword evidence="7" id="KW-0418">Kinase</keyword>
<dbReference type="SUPFAM" id="SSF56112">
    <property type="entry name" value="Protein kinase-like (PK-like)"/>
    <property type="match status" value="1"/>
</dbReference>
<feature type="transmembrane region" description="Helical" evidence="15">
    <location>
        <begin position="443"/>
        <end position="465"/>
    </location>
</feature>
<keyword evidence="3" id="KW-0597">Phosphoprotein</keyword>
<dbReference type="InterPro" id="IPR036426">
    <property type="entry name" value="Bulb-type_lectin_dom_sf"/>
</dbReference>
<reference evidence="21" key="1">
    <citation type="submission" date="2023-07" db="EMBL/GenBank/DDBJ databases">
        <title>draft genome sequence of fig (Ficus carica).</title>
        <authorList>
            <person name="Takahashi T."/>
            <person name="Nishimura K."/>
        </authorList>
    </citation>
    <scope>NUCLEOTIDE SEQUENCE</scope>
</reference>
<dbReference type="FunFam" id="3.30.200.20:FF:000195">
    <property type="entry name" value="G-type lectin S-receptor-like serine/threonine-protein kinase"/>
    <property type="match status" value="1"/>
</dbReference>
<evidence type="ECO:0000256" key="12">
    <source>
        <dbReference type="ARBA" id="ARBA00047899"/>
    </source>
</evidence>
<dbReference type="InterPro" id="IPR001480">
    <property type="entry name" value="Bulb-type_lectin_dom"/>
</dbReference>
<dbReference type="PANTHER" id="PTHR32444">
    <property type="entry name" value="BULB-TYPE LECTIN DOMAIN-CONTAINING PROTEIN"/>
    <property type="match status" value="1"/>
</dbReference>
<dbReference type="CDD" id="cd01098">
    <property type="entry name" value="PAN_AP_plant"/>
    <property type="match status" value="1"/>
</dbReference>
<dbReference type="SMART" id="SM00473">
    <property type="entry name" value="PAN_AP"/>
    <property type="match status" value="1"/>
</dbReference>
<dbReference type="EMBL" id="BTGU01000896">
    <property type="protein sequence ID" value="GMN69642.1"/>
    <property type="molecule type" value="Genomic_DNA"/>
</dbReference>